<feature type="compositionally biased region" description="Low complexity" evidence="3">
    <location>
        <begin position="52"/>
        <end position="64"/>
    </location>
</feature>
<feature type="compositionally biased region" description="Basic residues" evidence="3">
    <location>
        <begin position="65"/>
        <end position="100"/>
    </location>
</feature>
<organism evidence="5 6">
    <name type="scientific">Chaetomidium leptoderma</name>
    <dbReference type="NCBI Taxonomy" id="669021"/>
    <lineage>
        <taxon>Eukaryota</taxon>
        <taxon>Fungi</taxon>
        <taxon>Dikarya</taxon>
        <taxon>Ascomycota</taxon>
        <taxon>Pezizomycotina</taxon>
        <taxon>Sordariomycetes</taxon>
        <taxon>Sordariomycetidae</taxon>
        <taxon>Sordariales</taxon>
        <taxon>Chaetomiaceae</taxon>
        <taxon>Chaetomidium</taxon>
    </lineage>
</organism>
<dbReference type="PANTHER" id="PTHR48112">
    <property type="entry name" value="HIGH MOBILITY GROUP PROTEIN DSP1"/>
    <property type="match status" value="1"/>
</dbReference>
<dbReference type="Gene3D" id="1.10.30.10">
    <property type="entry name" value="High mobility group box domain"/>
    <property type="match status" value="2"/>
</dbReference>
<evidence type="ECO:0000256" key="1">
    <source>
        <dbReference type="ARBA" id="ARBA00023125"/>
    </source>
</evidence>
<proteinExistence type="predicted"/>
<dbReference type="InterPro" id="IPR009071">
    <property type="entry name" value="HMG_box_dom"/>
</dbReference>
<protein>
    <recommendedName>
        <fullName evidence="4">HMG box domain-containing protein</fullName>
    </recommendedName>
</protein>
<sequence>MWSAIGRATGRQVRVGGRLLIRQLAPRTASVIPSGIRVAAVFTRGFAEAGRPTKATKTATSTATKTKKPTAKKAATKKAATKKTGAKKATKAKAPAKRKPRVFKPKKPLTEEDKTKLAIKVLKKRALLKEEPTRLPITSWVVFAAQRVKSLMGGDPAIRFSDAMQLLSAEYKALTPEEIEQLDAVGRQNKVANDVTYRNWVDSYTAQEIHDANLARHLLRRKHSAKIKPTIDDPRFPNKHMSSYVAYMKSRFHAPDLEAHTGQVRFTKIAAEWKQLGAEERKPFDEIAAVDLARFKKEMEGYRREAGKL</sequence>
<keyword evidence="1 2" id="KW-0238">DNA-binding</keyword>
<reference evidence="5" key="1">
    <citation type="journal article" date="2023" name="Mol. Phylogenet. Evol.">
        <title>Genome-scale phylogeny and comparative genomics of the fungal order Sordariales.</title>
        <authorList>
            <person name="Hensen N."/>
            <person name="Bonometti L."/>
            <person name="Westerberg I."/>
            <person name="Brannstrom I.O."/>
            <person name="Guillou S."/>
            <person name="Cros-Aarteil S."/>
            <person name="Calhoun S."/>
            <person name="Haridas S."/>
            <person name="Kuo A."/>
            <person name="Mondo S."/>
            <person name="Pangilinan J."/>
            <person name="Riley R."/>
            <person name="LaButti K."/>
            <person name="Andreopoulos B."/>
            <person name="Lipzen A."/>
            <person name="Chen C."/>
            <person name="Yan M."/>
            <person name="Daum C."/>
            <person name="Ng V."/>
            <person name="Clum A."/>
            <person name="Steindorff A."/>
            <person name="Ohm R.A."/>
            <person name="Martin F."/>
            <person name="Silar P."/>
            <person name="Natvig D.O."/>
            <person name="Lalanne C."/>
            <person name="Gautier V."/>
            <person name="Ament-Velasquez S.L."/>
            <person name="Kruys A."/>
            <person name="Hutchinson M.I."/>
            <person name="Powell A.J."/>
            <person name="Barry K."/>
            <person name="Miller A.N."/>
            <person name="Grigoriev I.V."/>
            <person name="Debuchy R."/>
            <person name="Gladieux P."/>
            <person name="Hiltunen Thoren M."/>
            <person name="Johannesson H."/>
        </authorList>
    </citation>
    <scope>NUCLEOTIDE SEQUENCE</scope>
    <source>
        <strain evidence="5">CBS 538.74</strain>
    </source>
</reference>
<keyword evidence="6" id="KW-1185">Reference proteome</keyword>
<gene>
    <name evidence="5" type="ORF">C8A00DRAFT_39527</name>
</gene>
<evidence type="ECO:0000256" key="3">
    <source>
        <dbReference type="SAM" id="MobiDB-lite"/>
    </source>
</evidence>
<evidence type="ECO:0000313" key="6">
    <source>
        <dbReference type="Proteomes" id="UP001302745"/>
    </source>
</evidence>
<dbReference type="EMBL" id="MU856841">
    <property type="protein sequence ID" value="KAK4158142.1"/>
    <property type="molecule type" value="Genomic_DNA"/>
</dbReference>
<comment type="caution">
    <text evidence="5">The sequence shown here is derived from an EMBL/GenBank/DDBJ whole genome shotgun (WGS) entry which is preliminary data.</text>
</comment>
<dbReference type="PROSITE" id="PS50118">
    <property type="entry name" value="HMG_BOX_2"/>
    <property type="match status" value="1"/>
</dbReference>
<feature type="domain" description="HMG box" evidence="4">
    <location>
        <begin position="237"/>
        <end position="303"/>
    </location>
</feature>
<feature type="region of interest" description="Disordered" evidence="3">
    <location>
        <begin position="50"/>
        <end position="100"/>
    </location>
</feature>
<feature type="DNA-binding region" description="HMG box" evidence="2">
    <location>
        <begin position="237"/>
        <end position="303"/>
    </location>
</feature>
<dbReference type="PANTHER" id="PTHR48112:SF22">
    <property type="entry name" value="MITOCHONDRIAL TRANSCRIPTION FACTOR A, ISOFORM B"/>
    <property type="match status" value="1"/>
</dbReference>
<dbReference type="AlphaFoldDB" id="A0AAN6VVQ5"/>
<dbReference type="GO" id="GO:0005634">
    <property type="term" value="C:nucleus"/>
    <property type="evidence" value="ECO:0007669"/>
    <property type="project" value="UniProtKB-UniRule"/>
</dbReference>
<dbReference type="CDD" id="cd00084">
    <property type="entry name" value="HMG-box_SF"/>
    <property type="match status" value="1"/>
</dbReference>
<name>A0AAN6VVQ5_9PEZI</name>
<dbReference type="InterPro" id="IPR050342">
    <property type="entry name" value="HMGB"/>
</dbReference>
<evidence type="ECO:0000256" key="2">
    <source>
        <dbReference type="PROSITE-ProRule" id="PRU00267"/>
    </source>
</evidence>
<dbReference type="SMART" id="SM00398">
    <property type="entry name" value="HMG"/>
    <property type="match status" value="2"/>
</dbReference>
<evidence type="ECO:0000313" key="5">
    <source>
        <dbReference type="EMBL" id="KAK4158142.1"/>
    </source>
</evidence>
<evidence type="ECO:0000259" key="4">
    <source>
        <dbReference type="PROSITE" id="PS50118"/>
    </source>
</evidence>
<reference evidence="5" key="2">
    <citation type="submission" date="2023-05" db="EMBL/GenBank/DDBJ databases">
        <authorList>
            <consortium name="Lawrence Berkeley National Laboratory"/>
            <person name="Steindorff A."/>
            <person name="Hensen N."/>
            <person name="Bonometti L."/>
            <person name="Westerberg I."/>
            <person name="Brannstrom I.O."/>
            <person name="Guillou S."/>
            <person name="Cros-Aarteil S."/>
            <person name="Calhoun S."/>
            <person name="Haridas S."/>
            <person name="Kuo A."/>
            <person name="Mondo S."/>
            <person name="Pangilinan J."/>
            <person name="Riley R."/>
            <person name="Labutti K."/>
            <person name="Andreopoulos B."/>
            <person name="Lipzen A."/>
            <person name="Chen C."/>
            <person name="Yanf M."/>
            <person name="Daum C."/>
            <person name="Ng V."/>
            <person name="Clum A."/>
            <person name="Ohm R."/>
            <person name="Martin F."/>
            <person name="Silar P."/>
            <person name="Natvig D."/>
            <person name="Lalanne C."/>
            <person name="Gautier V."/>
            <person name="Ament-Velasquez S.L."/>
            <person name="Kruys A."/>
            <person name="Hutchinson M.I."/>
            <person name="Powell A.J."/>
            <person name="Barry K."/>
            <person name="Miller A.N."/>
            <person name="Grigoriev I.V."/>
            <person name="Debuchy R."/>
            <person name="Gladieux P."/>
            <person name="Thoren M.H."/>
            <person name="Johannesson H."/>
        </authorList>
    </citation>
    <scope>NUCLEOTIDE SEQUENCE</scope>
    <source>
        <strain evidence="5">CBS 538.74</strain>
    </source>
</reference>
<keyword evidence="2" id="KW-0539">Nucleus</keyword>
<accession>A0AAN6VVQ5</accession>
<dbReference type="InterPro" id="IPR036910">
    <property type="entry name" value="HMG_box_dom_sf"/>
</dbReference>
<dbReference type="Proteomes" id="UP001302745">
    <property type="component" value="Unassembled WGS sequence"/>
</dbReference>
<dbReference type="GO" id="GO:0003677">
    <property type="term" value="F:DNA binding"/>
    <property type="evidence" value="ECO:0007669"/>
    <property type="project" value="UniProtKB-UniRule"/>
</dbReference>
<dbReference type="SUPFAM" id="SSF47095">
    <property type="entry name" value="HMG-box"/>
    <property type="match status" value="2"/>
</dbReference>